<dbReference type="AlphaFoldDB" id="A0AAE6IVE2"/>
<reference evidence="9 10" key="1">
    <citation type="submission" date="2019-08" db="EMBL/GenBank/DDBJ databases">
        <authorList>
            <person name="Kuhnert P."/>
        </authorList>
    </citation>
    <scope>NUCLEOTIDE SEQUENCE [LARGE SCALE GENOMIC DNA]</scope>
    <source>
        <strain evidence="9 10">B36.5</strain>
    </source>
</reference>
<comment type="subunit">
    <text evidence="4">Homodimer.</text>
</comment>
<evidence type="ECO:0000256" key="5">
    <source>
        <dbReference type="PIRSR" id="PIRSR001430-1"/>
    </source>
</evidence>
<evidence type="ECO:0000256" key="3">
    <source>
        <dbReference type="ARBA" id="ARBA00023235"/>
    </source>
</evidence>
<dbReference type="GO" id="GO:0031119">
    <property type="term" value="P:tRNA pseudouridine synthesis"/>
    <property type="evidence" value="ECO:0007669"/>
    <property type="project" value="UniProtKB-UniRule"/>
</dbReference>
<dbReference type="InterPro" id="IPR020094">
    <property type="entry name" value="TruA/RsuA/RluB/E/F_N"/>
</dbReference>
<dbReference type="InterPro" id="IPR001406">
    <property type="entry name" value="PsdUridine_synth_TruA"/>
</dbReference>
<dbReference type="RefSeq" id="WP_148879171.1">
    <property type="nucleotide sequence ID" value="NZ_CP027018.1"/>
</dbReference>
<dbReference type="PANTHER" id="PTHR11142:SF0">
    <property type="entry name" value="TRNA PSEUDOURIDINE SYNTHASE-LIKE 1"/>
    <property type="match status" value="1"/>
</dbReference>
<evidence type="ECO:0000256" key="2">
    <source>
        <dbReference type="ARBA" id="ARBA00022694"/>
    </source>
</evidence>
<evidence type="ECO:0000313" key="9">
    <source>
        <dbReference type="EMBL" id="QEJ98917.1"/>
    </source>
</evidence>
<dbReference type="CDD" id="cd02570">
    <property type="entry name" value="PseudoU_synth_EcTruA"/>
    <property type="match status" value="1"/>
</dbReference>
<dbReference type="InterPro" id="IPR020095">
    <property type="entry name" value="PsdUridine_synth_TruA_C"/>
</dbReference>
<comment type="caution">
    <text evidence="4">Lacks conserved residue(s) required for the propagation of feature annotation.</text>
</comment>
<dbReference type="GO" id="GO:0160147">
    <property type="term" value="F:tRNA pseudouridine(38-40) synthase activity"/>
    <property type="evidence" value="ECO:0007669"/>
    <property type="project" value="UniProtKB-EC"/>
</dbReference>
<dbReference type="EMBL" id="CP042817">
    <property type="protein sequence ID" value="QEJ98917.1"/>
    <property type="molecule type" value="Genomic_DNA"/>
</dbReference>
<dbReference type="Gene3D" id="3.30.70.580">
    <property type="entry name" value="Pseudouridine synthase I, catalytic domain, N-terminal subdomain"/>
    <property type="match status" value="1"/>
</dbReference>
<dbReference type="InterPro" id="IPR020097">
    <property type="entry name" value="PsdUridine_synth_TruA_a/b_dom"/>
</dbReference>
<evidence type="ECO:0000259" key="8">
    <source>
        <dbReference type="Pfam" id="PF01416"/>
    </source>
</evidence>
<dbReference type="Gene3D" id="3.30.70.660">
    <property type="entry name" value="Pseudouridine synthase I, catalytic domain, C-terminal subdomain"/>
    <property type="match status" value="1"/>
</dbReference>
<evidence type="ECO:0000256" key="6">
    <source>
        <dbReference type="PIRSR" id="PIRSR001430-2"/>
    </source>
</evidence>
<evidence type="ECO:0000256" key="1">
    <source>
        <dbReference type="ARBA" id="ARBA00009375"/>
    </source>
</evidence>
<evidence type="ECO:0000313" key="10">
    <source>
        <dbReference type="Proteomes" id="UP000323594"/>
    </source>
</evidence>
<accession>A0AAE6IVE2</accession>
<evidence type="ECO:0000256" key="4">
    <source>
        <dbReference type="HAMAP-Rule" id="MF_00171"/>
    </source>
</evidence>
<dbReference type="EC" id="5.4.99.12" evidence="4"/>
<comment type="similarity">
    <text evidence="1 4 7">Belongs to the tRNA pseudouridine synthase TruA family.</text>
</comment>
<dbReference type="Pfam" id="PF01416">
    <property type="entry name" value="PseudoU_synth_1"/>
    <property type="match status" value="2"/>
</dbReference>
<organism evidence="9 10">
    <name type="scientific">Treponema phagedenis</name>
    <dbReference type="NCBI Taxonomy" id="162"/>
    <lineage>
        <taxon>Bacteria</taxon>
        <taxon>Pseudomonadati</taxon>
        <taxon>Spirochaetota</taxon>
        <taxon>Spirochaetia</taxon>
        <taxon>Spirochaetales</taxon>
        <taxon>Treponemataceae</taxon>
        <taxon>Treponema</taxon>
    </lineage>
</organism>
<protein>
    <recommendedName>
        <fullName evidence="4">tRNA pseudouridine synthase A</fullName>
        <ecNumber evidence="4">5.4.99.12</ecNumber>
    </recommendedName>
    <alternativeName>
        <fullName evidence="4">tRNA pseudouridine(38-40) synthase</fullName>
    </alternativeName>
    <alternativeName>
        <fullName evidence="4">tRNA pseudouridylate synthase I</fullName>
    </alternativeName>
    <alternativeName>
        <fullName evidence="4">tRNA-uridine isomerase I</fullName>
    </alternativeName>
</protein>
<feature type="binding site" evidence="4 6">
    <location>
        <position position="119"/>
    </location>
    <ligand>
        <name>substrate</name>
    </ligand>
</feature>
<keyword evidence="2 4" id="KW-0819">tRNA processing</keyword>
<dbReference type="PIRSF" id="PIRSF001430">
    <property type="entry name" value="tRNA_psdUrid_synth"/>
    <property type="match status" value="1"/>
</dbReference>
<name>A0AAE6IVE2_TREPH</name>
<dbReference type="FunFam" id="3.30.70.580:FF:000001">
    <property type="entry name" value="tRNA pseudouridine synthase A"/>
    <property type="match status" value="1"/>
</dbReference>
<dbReference type="Proteomes" id="UP000323594">
    <property type="component" value="Chromosome"/>
</dbReference>
<dbReference type="InterPro" id="IPR020103">
    <property type="entry name" value="PsdUridine_synth_cat_dom_sf"/>
</dbReference>
<dbReference type="GO" id="GO:0003723">
    <property type="term" value="F:RNA binding"/>
    <property type="evidence" value="ECO:0007669"/>
    <property type="project" value="InterPro"/>
</dbReference>
<comment type="function">
    <text evidence="4">Formation of pseudouridine at positions 38, 39 and 40 in the anticodon stem and loop of transfer RNAs.</text>
</comment>
<feature type="active site" description="Nucleophile" evidence="4 5">
    <location>
        <position position="60"/>
    </location>
</feature>
<gene>
    <name evidence="4 9" type="primary">truA</name>
    <name evidence="9" type="ORF">FUT82_13540</name>
</gene>
<evidence type="ECO:0000256" key="7">
    <source>
        <dbReference type="RuleBase" id="RU003792"/>
    </source>
</evidence>
<dbReference type="SUPFAM" id="SSF55120">
    <property type="entry name" value="Pseudouridine synthase"/>
    <property type="match status" value="1"/>
</dbReference>
<sequence length="261" mass="30105">METQRNILLRISYDGTFFSGWQKQVKNGIETFPTIQGEIEKAASKIHKQKKEIIGSGRTDTGVHAIGQAANFFTEIQTIEAKSFIPAFNSLLPKQIRVVDAQEVSPQLHARFSAQARTYRYFIQCAKREFAHEQAYCWQIKRYPDISTLNRYAAVLRGELDCTSFSFAKDQSASKSRYIFSAHFFIEKDFLVFEISANAFLWRMVRSLTGTLLRCEKEHYTQNDFKKILELKDRRLAGPTAPPQGLFLWHITYPEDLLKGT</sequence>
<comment type="catalytic activity">
    <reaction evidence="4 7">
        <text>uridine(38/39/40) in tRNA = pseudouridine(38/39/40) in tRNA</text>
        <dbReference type="Rhea" id="RHEA:22376"/>
        <dbReference type="Rhea" id="RHEA-COMP:10085"/>
        <dbReference type="Rhea" id="RHEA-COMP:10087"/>
        <dbReference type="ChEBI" id="CHEBI:65314"/>
        <dbReference type="ChEBI" id="CHEBI:65315"/>
        <dbReference type="EC" id="5.4.99.12"/>
    </reaction>
</comment>
<proteinExistence type="inferred from homology"/>
<dbReference type="HAMAP" id="MF_00171">
    <property type="entry name" value="TruA"/>
    <property type="match status" value="1"/>
</dbReference>
<feature type="domain" description="Pseudouridine synthase I TruA alpha/beta" evidence="8">
    <location>
        <begin position="154"/>
        <end position="254"/>
    </location>
</feature>
<keyword evidence="3 4" id="KW-0413">Isomerase</keyword>
<feature type="domain" description="Pseudouridine synthase I TruA alpha/beta" evidence="8">
    <location>
        <begin position="12"/>
        <end position="112"/>
    </location>
</feature>
<dbReference type="NCBIfam" id="TIGR00071">
    <property type="entry name" value="hisT_truA"/>
    <property type="match status" value="1"/>
</dbReference>
<dbReference type="PANTHER" id="PTHR11142">
    <property type="entry name" value="PSEUDOURIDYLATE SYNTHASE"/>
    <property type="match status" value="1"/>
</dbReference>